<keyword evidence="2" id="KW-0862">Zinc</keyword>
<evidence type="ECO:0000313" key="5">
    <source>
        <dbReference type="Proteomes" id="UP000502823"/>
    </source>
</evidence>
<evidence type="ECO:0000256" key="3">
    <source>
        <dbReference type="ARBA" id="ARBA00023242"/>
    </source>
</evidence>
<dbReference type="EMBL" id="BLKM01008917">
    <property type="protein sequence ID" value="GFG35246.1"/>
    <property type="molecule type" value="Genomic_DNA"/>
</dbReference>
<evidence type="ECO:0000256" key="2">
    <source>
        <dbReference type="ARBA" id="ARBA00022833"/>
    </source>
</evidence>
<dbReference type="CDD" id="cd21078">
    <property type="entry name" value="NTD_ZNT9"/>
    <property type="match status" value="1"/>
</dbReference>
<dbReference type="Gene3D" id="3.90.530.10">
    <property type="entry name" value="XPA C-terminal domain"/>
    <property type="match status" value="1"/>
</dbReference>
<dbReference type="Proteomes" id="UP000502823">
    <property type="component" value="Unassembled WGS sequence"/>
</dbReference>
<dbReference type="InterPro" id="IPR037129">
    <property type="entry name" value="XPA_sf"/>
</dbReference>
<proteinExistence type="predicted"/>
<organism evidence="4 5">
    <name type="scientific">Coptotermes formosanus</name>
    <name type="common">Formosan subterranean termite</name>
    <dbReference type="NCBI Taxonomy" id="36987"/>
    <lineage>
        <taxon>Eukaryota</taxon>
        <taxon>Metazoa</taxon>
        <taxon>Ecdysozoa</taxon>
        <taxon>Arthropoda</taxon>
        <taxon>Hexapoda</taxon>
        <taxon>Insecta</taxon>
        <taxon>Pterygota</taxon>
        <taxon>Neoptera</taxon>
        <taxon>Polyneoptera</taxon>
        <taxon>Dictyoptera</taxon>
        <taxon>Blattodea</taxon>
        <taxon>Blattoidea</taxon>
        <taxon>Termitoidae</taxon>
        <taxon>Rhinotermitidae</taxon>
        <taxon>Coptotermes</taxon>
    </lineage>
</organism>
<gene>
    <name evidence="4" type="ORF">Cfor_12772</name>
</gene>
<dbReference type="AlphaFoldDB" id="A0A6L2PS20"/>
<reference evidence="5" key="1">
    <citation type="submission" date="2020-01" db="EMBL/GenBank/DDBJ databases">
        <title>Draft genome sequence of the Termite Coptotermes fromosanus.</title>
        <authorList>
            <person name="Itakura S."/>
            <person name="Yosikawa Y."/>
            <person name="Umezawa K."/>
        </authorList>
    </citation>
    <scope>NUCLEOTIDE SEQUENCE [LARGE SCALE GENOMIC DNA]</scope>
</reference>
<dbReference type="InterPro" id="IPR009061">
    <property type="entry name" value="DNA-bd_dom_put_sf"/>
</dbReference>
<dbReference type="SUPFAM" id="SSF46955">
    <property type="entry name" value="Putative DNA-binding domain"/>
    <property type="match status" value="1"/>
</dbReference>
<dbReference type="OrthoDB" id="435980at2759"/>
<accession>A0A6L2PS20</accession>
<protein>
    <submittedName>
        <fullName evidence="4">Uncharacterized protein</fullName>
    </submittedName>
</protein>
<dbReference type="GO" id="GO:0005634">
    <property type="term" value="C:nucleus"/>
    <property type="evidence" value="ECO:0007669"/>
    <property type="project" value="UniProtKB-SubCell"/>
</dbReference>
<keyword evidence="5" id="KW-1185">Reference proteome</keyword>
<feature type="non-terminal residue" evidence="4">
    <location>
        <position position="1"/>
    </location>
</feature>
<comment type="subcellular location">
    <subcellularLocation>
        <location evidence="1">Nucleus</location>
    </subcellularLocation>
</comment>
<comment type="caution">
    <text evidence="4">The sequence shown here is derived from an EMBL/GenBank/DDBJ whole genome shotgun (WGS) entry which is preliminary data.</text>
</comment>
<dbReference type="InParanoid" id="A0A6L2PS20"/>
<sequence>CLKRQLSVLVRQISERRLIVESHNGRHYVRQTCLPANIVMWSRLFATNDSPQAGEVAKFVEVKKSETKRIEKKSLEVVTEALPVVKKPVTDKETPQDVVMEKKSLMTEAEQQSKKTNMLKEVVNKVPGKKHIRVDLTASSMERNFITPVRAMSDFLLKPSDLEGLRKTKRRSPYESEPPITVYWRKDVESK</sequence>
<keyword evidence="3" id="KW-0539">Nucleus</keyword>
<evidence type="ECO:0000313" key="4">
    <source>
        <dbReference type="EMBL" id="GFG35246.1"/>
    </source>
</evidence>
<evidence type="ECO:0000256" key="1">
    <source>
        <dbReference type="ARBA" id="ARBA00004123"/>
    </source>
</evidence>
<name>A0A6L2PS20_COPFO</name>